<gene>
    <name evidence="2" type="ORF">B723_16295</name>
</gene>
<dbReference type="InterPro" id="IPR010486">
    <property type="entry name" value="HNS-dep_expression_A/B"/>
</dbReference>
<protein>
    <recommendedName>
        <fullName evidence="4">Valyl-tRNA synthetase</fullName>
    </recommendedName>
</protein>
<dbReference type="Pfam" id="PF06411">
    <property type="entry name" value="HdeA"/>
    <property type="match status" value="1"/>
</dbReference>
<dbReference type="OrthoDB" id="7016559at2"/>
<dbReference type="AlphaFoldDB" id="A0A0K1QR05"/>
<dbReference type="EMBL" id="CP010945">
    <property type="protein sequence ID" value="AKV07890.1"/>
    <property type="molecule type" value="Genomic_DNA"/>
</dbReference>
<evidence type="ECO:0000313" key="3">
    <source>
        <dbReference type="Proteomes" id="UP000017175"/>
    </source>
</evidence>
<name>A0A0K1QR05_PSEFL</name>
<sequence>MAHAHKTKNSAIALAVTFAFVYSNTSLAEPKFAIAGVGALSCGQYLRPPSVNKEMSDAMVVTWIQGYLSGTNTQRFMDSETSMKKQPDGETLTAFVDKYCRDHPLETVYQASMNLDQSY</sequence>
<organism evidence="2 3">
    <name type="scientific">Pseudomonas fluorescens NCIMB 11764</name>
    <dbReference type="NCBI Taxonomy" id="1221522"/>
    <lineage>
        <taxon>Bacteria</taxon>
        <taxon>Pseudomonadati</taxon>
        <taxon>Pseudomonadota</taxon>
        <taxon>Gammaproteobacteria</taxon>
        <taxon>Pseudomonadales</taxon>
        <taxon>Pseudomonadaceae</taxon>
        <taxon>Pseudomonas</taxon>
    </lineage>
</organism>
<evidence type="ECO:0008006" key="4">
    <source>
        <dbReference type="Google" id="ProtNLM"/>
    </source>
</evidence>
<feature type="signal peptide" evidence="1">
    <location>
        <begin position="1"/>
        <end position="28"/>
    </location>
</feature>
<reference evidence="2 3" key="1">
    <citation type="journal article" date="2012" name="J. Bacteriol.">
        <title>Draft genome sequence of the cyanide-utilizing bacterium Pseudomonas fluorescens strain NCIMB 11764.</title>
        <authorList>
            <person name="Vilo C.A."/>
            <person name="Benedik M.J."/>
            <person name="Kunz D.A."/>
            <person name="Dong Q."/>
        </authorList>
    </citation>
    <scope>NUCLEOTIDE SEQUENCE [LARGE SCALE GENOMIC DNA]</scope>
    <source>
        <strain evidence="2 3">NCIMB 11764</strain>
    </source>
</reference>
<evidence type="ECO:0000313" key="2">
    <source>
        <dbReference type="EMBL" id="AKV07890.1"/>
    </source>
</evidence>
<dbReference type="eggNOG" id="ENOG5033N2P">
    <property type="taxonomic scope" value="Bacteria"/>
</dbReference>
<feature type="chain" id="PRO_5005467783" description="Valyl-tRNA synthetase" evidence="1">
    <location>
        <begin position="29"/>
        <end position="119"/>
    </location>
</feature>
<keyword evidence="1" id="KW-0732">Signal</keyword>
<proteinExistence type="predicted"/>
<evidence type="ECO:0000256" key="1">
    <source>
        <dbReference type="SAM" id="SignalP"/>
    </source>
</evidence>
<accession>A0A0K1QR05</accession>
<dbReference type="Proteomes" id="UP000017175">
    <property type="component" value="Chromosome"/>
</dbReference>